<sequence length="47" mass="5287">MDIITKEGETPALFVNSITFNNGETIKINKNDIVELSVLIMLEKVNH</sequence>
<accession>F9ZAQ9</accession>
<gene>
    <name evidence="1" type="ordered locus">Odosp_3433</name>
</gene>
<dbReference type="HOGENOM" id="CLU_3170916_0_0_10"/>
<keyword evidence="2" id="KW-1185">Reference proteome</keyword>
<evidence type="ECO:0000313" key="2">
    <source>
        <dbReference type="Proteomes" id="UP000006657"/>
    </source>
</evidence>
<dbReference type="EMBL" id="CP002544">
    <property type="protein sequence ID" value="ADY34385.1"/>
    <property type="molecule type" value="Genomic_DNA"/>
</dbReference>
<protein>
    <submittedName>
        <fullName evidence="1">Uncharacterized protein</fullName>
    </submittedName>
</protein>
<organism evidence="1 2">
    <name type="scientific">Odoribacter splanchnicus (strain ATCC 29572 / DSM 20712 / CIP 104287 / JCM 15291 / NCTC 10825 / 1651/6)</name>
    <name type="common">Bacteroides splanchnicus</name>
    <dbReference type="NCBI Taxonomy" id="709991"/>
    <lineage>
        <taxon>Bacteria</taxon>
        <taxon>Pseudomonadati</taxon>
        <taxon>Bacteroidota</taxon>
        <taxon>Bacteroidia</taxon>
        <taxon>Bacteroidales</taxon>
        <taxon>Odoribacteraceae</taxon>
        <taxon>Odoribacter</taxon>
    </lineage>
</organism>
<reference evidence="1 2" key="1">
    <citation type="journal article" date="2011" name="Stand. Genomic Sci.">
        <title>Complete genome sequence of Odoribacter splanchnicus type strain (1651/6).</title>
        <authorList>
            <consortium name="US DOE Joint Genome Institute (JGI-PGF)"/>
            <person name="Goker M."/>
            <person name="Gronow S."/>
            <person name="Zeytun A."/>
            <person name="Nolan M."/>
            <person name="Lucas S."/>
            <person name="Lapidus A."/>
            <person name="Hammon N."/>
            <person name="Deshpande S."/>
            <person name="Cheng J.F."/>
            <person name="Pitluck S."/>
            <person name="Liolios K."/>
            <person name="Pagani I."/>
            <person name="Ivanova N."/>
            <person name="Mavromatis K."/>
            <person name="Ovchinikova G."/>
            <person name="Pati A."/>
            <person name="Tapia R."/>
            <person name="Han C."/>
            <person name="Goodwin L."/>
            <person name="Chen A."/>
            <person name="Palaniappan K."/>
            <person name="Land M."/>
            <person name="Hauser L."/>
            <person name="Jeffries C.D."/>
            <person name="Brambilla E.M."/>
            <person name="Rohde M."/>
            <person name="Detter J.C."/>
            <person name="Woyke T."/>
            <person name="Bristow J."/>
            <person name="Markowitz V."/>
            <person name="Hugenholtz P."/>
            <person name="Eisen J.A."/>
            <person name="Kyrpides N.C."/>
            <person name="Klenk H.P."/>
        </authorList>
    </citation>
    <scope>NUCLEOTIDE SEQUENCE [LARGE SCALE GENOMIC DNA]</scope>
    <source>
        <strain evidence="2">ATCC 29572 / DSM 20712 / JCM 15291 / NCTC 10825 / 1651/6</strain>
    </source>
</reference>
<dbReference type="PaxDb" id="709991-Odosp_3433"/>
<dbReference type="Proteomes" id="UP000006657">
    <property type="component" value="Chromosome"/>
</dbReference>
<dbReference type="AlphaFoldDB" id="F9ZAQ9"/>
<name>F9ZAQ9_ODOSD</name>
<dbReference type="KEGG" id="osp:Odosp_3433"/>
<proteinExistence type="predicted"/>
<evidence type="ECO:0000313" key="1">
    <source>
        <dbReference type="EMBL" id="ADY34385.1"/>
    </source>
</evidence>